<dbReference type="STRING" id="137246.A0A401TSN2"/>
<evidence type="ECO:0000256" key="1">
    <source>
        <dbReference type="ARBA" id="ARBA00000900"/>
    </source>
</evidence>
<dbReference type="EC" id="2.3.2.27" evidence="9"/>
<dbReference type="Gene3D" id="3.30.40.10">
    <property type="entry name" value="Zinc/RING finger domain, C3HC4 (zinc finger)"/>
    <property type="match status" value="1"/>
</dbReference>
<keyword evidence="12" id="KW-1185">Reference proteome</keyword>
<feature type="domain" description="RING-type" evidence="10">
    <location>
        <begin position="107"/>
        <end position="145"/>
    </location>
</feature>
<dbReference type="GO" id="GO:0007219">
    <property type="term" value="P:Notch signaling pathway"/>
    <property type="evidence" value="ECO:0007669"/>
    <property type="project" value="InterPro"/>
</dbReference>
<evidence type="ECO:0000256" key="5">
    <source>
        <dbReference type="ARBA" id="ARBA00022723"/>
    </source>
</evidence>
<keyword evidence="5 9" id="KW-0479">Metal-binding</keyword>
<dbReference type="SUPFAM" id="SSF57850">
    <property type="entry name" value="RING/U-box"/>
    <property type="match status" value="1"/>
</dbReference>
<protein>
    <recommendedName>
        <fullName evidence="9">E3 ubiquitin-protein ligase</fullName>
        <ecNumber evidence="9">2.3.2.27</ecNumber>
    </recommendedName>
</protein>
<gene>
    <name evidence="11" type="ORF">chiPu_0029772</name>
</gene>
<dbReference type="PANTHER" id="PTHR12622">
    <property type="entry name" value="DELTEX-RELATED"/>
    <property type="match status" value="1"/>
</dbReference>
<keyword evidence="7 9" id="KW-0862">Zinc</keyword>
<dbReference type="GO" id="GO:0061630">
    <property type="term" value="F:ubiquitin protein ligase activity"/>
    <property type="evidence" value="ECO:0007669"/>
    <property type="project" value="UniProtKB-UniRule"/>
</dbReference>
<dbReference type="InterPro" id="IPR039398">
    <property type="entry name" value="Deltex_fam"/>
</dbReference>
<keyword evidence="6 8" id="KW-0863">Zinc-finger</keyword>
<dbReference type="InterPro" id="IPR017907">
    <property type="entry name" value="Znf_RING_CS"/>
</dbReference>
<dbReference type="GO" id="GO:0005737">
    <property type="term" value="C:cytoplasm"/>
    <property type="evidence" value="ECO:0007669"/>
    <property type="project" value="UniProtKB-SubCell"/>
</dbReference>
<reference evidence="11 12" key="1">
    <citation type="journal article" date="2018" name="Nat. Ecol. Evol.">
        <title>Shark genomes provide insights into elasmobranch evolution and the origin of vertebrates.</title>
        <authorList>
            <person name="Hara Y"/>
            <person name="Yamaguchi K"/>
            <person name="Onimaru K"/>
            <person name="Kadota M"/>
            <person name="Koyanagi M"/>
            <person name="Keeley SD"/>
            <person name="Tatsumi K"/>
            <person name="Tanaka K"/>
            <person name="Motone F"/>
            <person name="Kageyama Y"/>
            <person name="Nozu R"/>
            <person name="Adachi N"/>
            <person name="Nishimura O"/>
            <person name="Nakagawa R"/>
            <person name="Tanegashima C"/>
            <person name="Kiyatake I"/>
            <person name="Matsumoto R"/>
            <person name="Murakumo K"/>
            <person name="Nishida K"/>
            <person name="Terakita A"/>
            <person name="Kuratani S"/>
            <person name="Sato K"/>
            <person name="Hyodo S Kuraku.S."/>
        </authorList>
    </citation>
    <scope>NUCLEOTIDE SEQUENCE [LARGE SCALE GENOMIC DNA]</scope>
</reference>
<dbReference type="GO" id="GO:0016567">
    <property type="term" value="P:protein ubiquitination"/>
    <property type="evidence" value="ECO:0007669"/>
    <property type="project" value="UniProtKB-UniRule"/>
</dbReference>
<dbReference type="UniPathway" id="UPA00143"/>
<accession>A0A401TSN2</accession>
<comment type="similarity">
    <text evidence="3 9">Belongs to the Deltex family.</text>
</comment>
<evidence type="ECO:0000256" key="3">
    <source>
        <dbReference type="ARBA" id="ARBA00009413"/>
    </source>
</evidence>
<dbReference type="GO" id="GO:0008270">
    <property type="term" value="F:zinc ion binding"/>
    <property type="evidence" value="ECO:0007669"/>
    <property type="project" value="UniProtKB-KW"/>
</dbReference>
<organism evidence="11 12">
    <name type="scientific">Chiloscyllium punctatum</name>
    <name type="common">Brownbanded bambooshark</name>
    <name type="synonym">Hemiscyllium punctatum</name>
    <dbReference type="NCBI Taxonomy" id="137246"/>
    <lineage>
        <taxon>Eukaryota</taxon>
        <taxon>Metazoa</taxon>
        <taxon>Chordata</taxon>
        <taxon>Craniata</taxon>
        <taxon>Vertebrata</taxon>
        <taxon>Chondrichthyes</taxon>
        <taxon>Elasmobranchii</taxon>
        <taxon>Galeomorphii</taxon>
        <taxon>Galeoidea</taxon>
        <taxon>Orectolobiformes</taxon>
        <taxon>Hemiscylliidae</taxon>
        <taxon>Chiloscyllium</taxon>
    </lineage>
</organism>
<evidence type="ECO:0000256" key="4">
    <source>
        <dbReference type="ARBA" id="ARBA00022679"/>
    </source>
</evidence>
<evidence type="ECO:0000259" key="10">
    <source>
        <dbReference type="PROSITE" id="PS50089"/>
    </source>
</evidence>
<comment type="caution">
    <text evidence="11">The sequence shown here is derived from an EMBL/GenBank/DDBJ whole genome shotgun (WGS) entry which is preliminary data.</text>
</comment>
<dbReference type="AlphaFoldDB" id="A0A401TSN2"/>
<evidence type="ECO:0000256" key="9">
    <source>
        <dbReference type="RuleBase" id="RU367105"/>
    </source>
</evidence>
<evidence type="ECO:0000256" key="8">
    <source>
        <dbReference type="PROSITE-ProRule" id="PRU00175"/>
    </source>
</evidence>
<evidence type="ECO:0000256" key="2">
    <source>
        <dbReference type="ARBA" id="ARBA00004906"/>
    </source>
</evidence>
<dbReference type="InterPro" id="IPR039399">
    <property type="entry name" value="Deltex_C_sf"/>
</dbReference>
<dbReference type="Pfam" id="PF13639">
    <property type="entry name" value="zf-RING_2"/>
    <property type="match status" value="1"/>
</dbReference>
<evidence type="ECO:0000313" key="11">
    <source>
        <dbReference type="EMBL" id="GCC45632.1"/>
    </source>
</evidence>
<dbReference type="PROSITE" id="PS50089">
    <property type="entry name" value="ZF_RING_2"/>
    <property type="match status" value="1"/>
</dbReference>
<dbReference type="SMART" id="SM00184">
    <property type="entry name" value="RING"/>
    <property type="match status" value="1"/>
</dbReference>
<dbReference type="InterPro" id="IPR013083">
    <property type="entry name" value="Znf_RING/FYVE/PHD"/>
</dbReference>
<evidence type="ECO:0000256" key="6">
    <source>
        <dbReference type="ARBA" id="ARBA00022771"/>
    </source>
</evidence>
<sequence>MLGARAGSGLGEVLVPAEVWDALRADPRLPEFEGSHEVEVGLRQGPRPPRGMCTLSLTPRHSGPWHWLARAREEFVRLCGSVLPGQRPGGRDAVPPAPSPAPSDDLCPICLGEIGERRSLNRCGHSFCDPCLQGAFRVRPVCPVCGLVYGTVTGDQPPGGSMSSARQQSLHLPGYEGSATIQITYTIPSGIQGVRG</sequence>
<comment type="catalytic activity">
    <reaction evidence="1 9">
        <text>S-ubiquitinyl-[E2 ubiquitin-conjugating enzyme]-L-cysteine + [acceptor protein]-L-lysine = [E2 ubiquitin-conjugating enzyme]-L-cysteine + N(6)-ubiquitinyl-[acceptor protein]-L-lysine.</text>
        <dbReference type="EC" id="2.3.2.27"/>
    </reaction>
</comment>
<evidence type="ECO:0000313" key="12">
    <source>
        <dbReference type="Proteomes" id="UP000287033"/>
    </source>
</evidence>
<dbReference type="Pfam" id="PF18102">
    <property type="entry name" value="DTC"/>
    <property type="match status" value="1"/>
</dbReference>
<proteinExistence type="inferred from homology"/>
<dbReference type="OrthoDB" id="527344at2759"/>
<dbReference type="PROSITE" id="PS00518">
    <property type="entry name" value="ZF_RING_1"/>
    <property type="match status" value="1"/>
</dbReference>
<evidence type="ECO:0000256" key="7">
    <source>
        <dbReference type="ARBA" id="ARBA00022833"/>
    </source>
</evidence>
<dbReference type="InterPro" id="IPR039396">
    <property type="entry name" value="Deltex_C"/>
</dbReference>
<dbReference type="EMBL" id="BEZZ01165672">
    <property type="protein sequence ID" value="GCC45632.1"/>
    <property type="molecule type" value="Genomic_DNA"/>
</dbReference>
<keyword evidence="4 9" id="KW-0808">Transferase</keyword>
<comment type="subcellular location">
    <subcellularLocation>
        <location evidence="9">Cytoplasm</location>
    </subcellularLocation>
</comment>
<dbReference type="Gene3D" id="3.30.390.130">
    <property type="match status" value="1"/>
</dbReference>
<name>A0A401TSN2_CHIPU</name>
<dbReference type="InterPro" id="IPR001841">
    <property type="entry name" value="Znf_RING"/>
</dbReference>
<keyword evidence="9" id="KW-0963">Cytoplasm</keyword>
<comment type="pathway">
    <text evidence="2 9">Protein modification; protein ubiquitination.</text>
</comment>
<dbReference type="Proteomes" id="UP000287033">
    <property type="component" value="Unassembled WGS sequence"/>
</dbReference>